<feature type="transmembrane region" description="Helical" evidence="5">
    <location>
        <begin position="225"/>
        <end position="245"/>
    </location>
</feature>
<feature type="transmembrane region" description="Helical" evidence="5">
    <location>
        <begin position="68"/>
        <end position="89"/>
    </location>
</feature>
<organism evidence="6 7">
    <name type="scientific">Gracilibacillus ureilyticus</name>
    <dbReference type="NCBI Taxonomy" id="531814"/>
    <lineage>
        <taxon>Bacteria</taxon>
        <taxon>Bacillati</taxon>
        <taxon>Bacillota</taxon>
        <taxon>Bacilli</taxon>
        <taxon>Bacillales</taxon>
        <taxon>Bacillaceae</taxon>
        <taxon>Gracilibacillus</taxon>
    </lineage>
</organism>
<dbReference type="EMBL" id="FOGL01000003">
    <property type="protein sequence ID" value="SER36586.1"/>
    <property type="molecule type" value="Genomic_DNA"/>
</dbReference>
<keyword evidence="7" id="KW-1185">Reference proteome</keyword>
<accession>A0A1H9NKX8</accession>
<dbReference type="AlphaFoldDB" id="A0A1H9NKX8"/>
<dbReference type="InterPro" id="IPR004710">
    <property type="entry name" value="Bilac:Na_transpt"/>
</dbReference>
<keyword evidence="3 5" id="KW-1133">Transmembrane helix</keyword>
<evidence type="ECO:0000313" key="6">
    <source>
        <dbReference type="EMBL" id="SER36586.1"/>
    </source>
</evidence>
<evidence type="ECO:0000256" key="1">
    <source>
        <dbReference type="ARBA" id="ARBA00004141"/>
    </source>
</evidence>
<reference evidence="6 7" key="1">
    <citation type="submission" date="2016-10" db="EMBL/GenBank/DDBJ databases">
        <authorList>
            <person name="de Groot N.N."/>
        </authorList>
    </citation>
    <scope>NUCLEOTIDE SEQUENCE [LARGE SCALE GENOMIC DNA]</scope>
    <source>
        <strain evidence="6 7">CGMCC 1.7727</strain>
    </source>
</reference>
<sequence length="313" mass="34296">MLSQLNQLLQRIMPFIAPTSVVIGVMFAPYLVKLEGLVIYIFAFMTFAGSLSLNFVALHRVIAHPLSIIIALVLLHLVMPLWAWMIGAITFQGDMLTITGFVLAMIIPTGITSFIWVSMNNGNVALTLSIILIDTILSPFIVPFALSLFVGQAVELEVWGMMKGLLIMIVIPSLLGMILHEVTKGKAHEKWSPRLAPFSKLTLALVIMINSAAVGPYLQSVNLKLVQIAVCMFFIAGTGYFLAWFMAKSMKRDQSDVISLTFSGGMRNISAGAVIAVQYFPGPVAVPVVTGMLFQQILASLYSKFLQKKLNLN</sequence>
<feature type="transmembrane region" description="Helical" evidence="5">
    <location>
        <begin position="95"/>
        <end position="117"/>
    </location>
</feature>
<evidence type="ECO:0000313" key="7">
    <source>
        <dbReference type="Proteomes" id="UP000199687"/>
    </source>
</evidence>
<feature type="transmembrane region" description="Helical" evidence="5">
    <location>
        <begin position="12"/>
        <end position="31"/>
    </location>
</feature>
<feature type="transmembrane region" description="Helical" evidence="5">
    <location>
        <begin position="201"/>
        <end position="219"/>
    </location>
</feature>
<dbReference type="Proteomes" id="UP000199687">
    <property type="component" value="Unassembled WGS sequence"/>
</dbReference>
<keyword evidence="2 5" id="KW-0812">Transmembrane</keyword>
<dbReference type="RefSeq" id="WP_245711593.1">
    <property type="nucleotide sequence ID" value="NZ_FOGL01000003.1"/>
</dbReference>
<dbReference type="GO" id="GO:0016020">
    <property type="term" value="C:membrane"/>
    <property type="evidence" value="ECO:0007669"/>
    <property type="project" value="UniProtKB-SubCell"/>
</dbReference>
<evidence type="ECO:0000256" key="3">
    <source>
        <dbReference type="ARBA" id="ARBA00022989"/>
    </source>
</evidence>
<feature type="transmembrane region" description="Helical" evidence="5">
    <location>
        <begin position="158"/>
        <end position="180"/>
    </location>
</feature>
<dbReference type="PANTHER" id="PTHR10361:SF28">
    <property type="entry name" value="P3 PROTEIN-RELATED"/>
    <property type="match status" value="1"/>
</dbReference>
<gene>
    <name evidence="6" type="ORF">SAMN04487944_103197</name>
</gene>
<comment type="subcellular location">
    <subcellularLocation>
        <location evidence="1">Membrane</location>
        <topology evidence="1">Multi-pass membrane protein</topology>
    </subcellularLocation>
</comment>
<dbReference type="InterPro" id="IPR038770">
    <property type="entry name" value="Na+/solute_symporter_sf"/>
</dbReference>
<dbReference type="Pfam" id="PF01758">
    <property type="entry name" value="SBF"/>
    <property type="match status" value="1"/>
</dbReference>
<name>A0A1H9NKX8_9BACI</name>
<protein>
    <submittedName>
        <fullName evidence="6">Predicted Na+-dependent transporter</fullName>
    </submittedName>
</protein>
<dbReference type="Gene3D" id="1.20.1530.20">
    <property type="match status" value="1"/>
</dbReference>
<feature type="transmembrane region" description="Helical" evidence="5">
    <location>
        <begin position="124"/>
        <end position="146"/>
    </location>
</feature>
<keyword evidence="4 5" id="KW-0472">Membrane</keyword>
<evidence type="ECO:0000256" key="5">
    <source>
        <dbReference type="SAM" id="Phobius"/>
    </source>
</evidence>
<feature type="transmembrane region" description="Helical" evidence="5">
    <location>
        <begin position="37"/>
        <end position="56"/>
    </location>
</feature>
<dbReference type="STRING" id="531814.SAMN04487944_103197"/>
<dbReference type="InterPro" id="IPR002657">
    <property type="entry name" value="BilAc:Na_symport/Acr3"/>
</dbReference>
<dbReference type="PANTHER" id="PTHR10361">
    <property type="entry name" value="SODIUM-BILE ACID COTRANSPORTER"/>
    <property type="match status" value="1"/>
</dbReference>
<evidence type="ECO:0000256" key="4">
    <source>
        <dbReference type="ARBA" id="ARBA00023136"/>
    </source>
</evidence>
<proteinExistence type="predicted"/>
<evidence type="ECO:0000256" key="2">
    <source>
        <dbReference type="ARBA" id="ARBA00022692"/>
    </source>
</evidence>